<dbReference type="Proteomes" id="UP000821837">
    <property type="component" value="Chromosome 6"/>
</dbReference>
<keyword evidence="6" id="KW-0546">Nucleotide metabolism</keyword>
<evidence type="ECO:0000256" key="1">
    <source>
        <dbReference type="ARBA" id="ARBA00001941"/>
    </source>
</evidence>
<dbReference type="OrthoDB" id="5950381at2759"/>
<dbReference type="GO" id="GO:1990174">
    <property type="term" value="F:phosphodiesterase decapping endonuclease activity"/>
    <property type="evidence" value="ECO:0007669"/>
    <property type="project" value="TreeGrafter"/>
</dbReference>
<evidence type="ECO:0000256" key="3">
    <source>
        <dbReference type="ARBA" id="ARBA00004642"/>
    </source>
</evidence>
<keyword evidence="4" id="KW-0378">Hydrolase</keyword>
<evidence type="ECO:0000313" key="19">
    <source>
        <dbReference type="EMBL" id="KAH7947275.1"/>
    </source>
</evidence>
<evidence type="ECO:0000256" key="2">
    <source>
        <dbReference type="ARBA" id="ARBA00004604"/>
    </source>
</evidence>
<accession>A0A9D4PM66</accession>
<evidence type="ECO:0000256" key="16">
    <source>
        <dbReference type="ARBA" id="ARBA00047875"/>
    </source>
</evidence>
<reference evidence="19" key="1">
    <citation type="journal article" date="2020" name="Cell">
        <title>Large-Scale Comparative Analyses of Tick Genomes Elucidate Their Genetic Diversity and Vector Capacities.</title>
        <authorList>
            <consortium name="Tick Genome and Microbiome Consortium (TIGMIC)"/>
            <person name="Jia N."/>
            <person name="Wang J."/>
            <person name="Shi W."/>
            <person name="Du L."/>
            <person name="Sun Y."/>
            <person name="Zhan W."/>
            <person name="Jiang J.F."/>
            <person name="Wang Q."/>
            <person name="Zhang B."/>
            <person name="Ji P."/>
            <person name="Bell-Sakyi L."/>
            <person name="Cui X.M."/>
            <person name="Yuan T.T."/>
            <person name="Jiang B.G."/>
            <person name="Yang W.F."/>
            <person name="Lam T.T."/>
            <person name="Chang Q.C."/>
            <person name="Ding S.J."/>
            <person name="Wang X.J."/>
            <person name="Zhu J.G."/>
            <person name="Ruan X.D."/>
            <person name="Zhao L."/>
            <person name="Wei J.T."/>
            <person name="Ye R.Z."/>
            <person name="Que T.C."/>
            <person name="Du C.H."/>
            <person name="Zhou Y.H."/>
            <person name="Cheng J.X."/>
            <person name="Dai P.F."/>
            <person name="Guo W.B."/>
            <person name="Han X.H."/>
            <person name="Huang E.J."/>
            <person name="Li L.F."/>
            <person name="Wei W."/>
            <person name="Gao Y.C."/>
            <person name="Liu J.Z."/>
            <person name="Shao H.Z."/>
            <person name="Wang X."/>
            <person name="Wang C.C."/>
            <person name="Yang T.C."/>
            <person name="Huo Q.B."/>
            <person name="Li W."/>
            <person name="Chen H.Y."/>
            <person name="Chen S.E."/>
            <person name="Zhou L.G."/>
            <person name="Ni X.B."/>
            <person name="Tian J.H."/>
            <person name="Sheng Y."/>
            <person name="Liu T."/>
            <person name="Pan Y.S."/>
            <person name="Xia L.Y."/>
            <person name="Li J."/>
            <person name="Zhao F."/>
            <person name="Cao W.C."/>
        </authorList>
    </citation>
    <scope>NUCLEOTIDE SEQUENCE</scope>
    <source>
        <strain evidence="19">Rsan-2018</strain>
    </source>
</reference>
<comment type="catalytic activity">
    <reaction evidence="15">
        <text>a 5'-end (N(7)-methyl 5'-triphosphoguanosine)-ribonucleoside in mRNA + H2O = N(7)-methyl-GDP + a 5'-end phospho-ribonucleoside in mRNA + 2 H(+)</text>
        <dbReference type="Rhea" id="RHEA:67484"/>
        <dbReference type="Rhea" id="RHEA-COMP:15692"/>
        <dbReference type="Rhea" id="RHEA-COMP:17167"/>
        <dbReference type="ChEBI" id="CHEBI:15377"/>
        <dbReference type="ChEBI" id="CHEBI:15378"/>
        <dbReference type="ChEBI" id="CHEBI:63714"/>
        <dbReference type="ChEBI" id="CHEBI:138282"/>
        <dbReference type="ChEBI" id="CHEBI:156461"/>
        <dbReference type="EC" id="3.6.1.62"/>
    </reaction>
    <physiologicalReaction direction="left-to-right" evidence="15">
        <dbReference type="Rhea" id="RHEA:67485"/>
    </physiologicalReaction>
</comment>
<dbReference type="InterPro" id="IPR020084">
    <property type="entry name" value="NUDIX_hydrolase_CS"/>
</dbReference>
<dbReference type="GO" id="GO:0005730">
    <property type="term" value="C:nucleolus"/>
    <property type="evidence" value="ECO:0007669"/>
    <property type="project" value="UniProtKB-SubCell"/>
</dbReference>
<evidence type="ECO:0000259" key="18">
    <source>
        <dbReference type="PROSITE" id="PS51462"/>
    </source>
</evidence>
<keyword evidence="20" id="KW-1185">Reference proteome</keyword>
<dbReference type="Pfam" id="PF22327">
    <property type="entry name" value="Nudt16-like"/>
    <property type="match status" value="1"/>
</dbReference>
<dbReference type="PROSITE" id="PS00893">
    <property type="entry name" value="NUDIX_BOX"/>
    <property type="match status" value="1"/>
</dbReference>
<keyword evidence="5" id="KW-0694">RNA-binding</keyword>
<dbReference type="GO" id="GO:0140933">
    <property type="term" value="F:5'-(N(7)-methylguanosine 5'-triphospho)-[mRNA] hydrolase activity"/>
    <property type="evidence" value="ECO:0007669"/>
    <property type="project" value="UniProtKB-EC"/>
</dbReference>
<comment type="subcellular location">
    <subcellularLocation>
        <location evidence="2">Nucleus</location>
        <location evidence="2">Nucleolus</location>
    </subcellularLocation>
    <subcellularLocation>
        <location evidence="3">Nucleus</location>
        <location evidence="3">Nucleoplasm</location>
    </subcellularLocation>
</comment>
<protein>
    <recommendedName>
        <fullName evidence="10">U8 snoRNA-decapping enzyme</fullName>
        <ecNumber evidence="9">3.6.1.64</ecNumber>
    </recommendedName>
    <alternativeName>
        <fullName evidence="13">IDP phosphatase</fullName>
    </alternativeName>
    <alternativeName>
        <fullName evidence="11">Inosine diphosphate phosphatase</fullName>
    </alternativeName>
    <alternativeName>
        <fullName evidence="12">Nucleoside diphosphate-linked moiety X motif 16</fullName>
    </alternativeName>
    <alternativeName>
        <fullName evidence="14">m7GpppN-mRNA hydrolase</fullName>
    </alternativeName>
</protein>
<gene>
    <name evidence="19" type="ORF">HPB52_009135</name>
</gene>
<dbReference type="GO" id="GO:0006402">
    <property type="term" value="P:mRNA catabolic process"/>
    <property type="evidence" value="ECO:0007669"/>
    <property type="project" value="TreeGrafter"/>
</dbReference>
<evidence type="ECO:0000256" key="8">
    <source>
        <dbReference type="ARBA" id="ARBA00038173"/>
    </source>
</evidence>
<evidence type="ECO:0000256" key="14">
    <source>
        <dbReference type="ARBA" id="ARBA00043162"/>
    </source>
</evidence>
<dbReference type="GO" id="GO:0030515">
    <property type="term" value="F:snoRNA binding"/>
    <property type="evidence" value="ECO:0007669"/>
    <property type="project" value="TreeGrafter"/>
</dbReference>
<comment type="catalytic activity">
    <reaction evidence="16">
        <text>IDP + H2O = IMP + phosphate + H(+)</text>
        <dbReference type="Rhea" id="RHEA:35207"/>
        <dbReference type="ChEBI" id="CHEBI:15377"/>
        <dbReference type="ChEBI" id="CHEBI:15378"/>
        <dbReference type="ChEBI" id="CHEBI:43474"/>
        <dbReference type="ChEBI" id="CHEBI:58053"/>
        <dbReference type="ChEBI" id="CHEBI:58280"/>
        <dbReference type="EC" id="3.6.1.64"/>
    </reaction>
    <physiologicalReaction direction="left-to-right" evidence="16">
        <dbReference type="Rhea" id="RHEA:35208"/>
    </physiologicalReaction>
</comment>
<dbReference type="PROSITE" id="PS51462">
    <property type="entry name" value="NUDIX"/>
    <property type="match status" value="1"/>
</dbReference>
<evidence type="ECO:0000256" key="4">
    <source>
        <dbReference type="ARBA" id="ARBA00022801"/>
    </source>
</evidence>
<comment type="catalytic activity">
    <reaction evidence="17">
        <text>dIDP + H2O = dIMP + phosphate + H(+)</text>
        <dbReference type="Rhea" id="RHEA:35211"/>
        <dbReference type="ChEBI" id="CHEBI:15377"/>
        <dbReference type="ChEBI" id="CHEBI:15378"/>
        <dbReference type="ChEBI" id="CHEBI:43474"/>
        <dbReference type="ChEBI" id="CHEBI:61194"/>
        <dbReference type="ChEBI" id="CHEBI:62286"/>
        <dbReference type="EC" id="3.6.1.64"/>
    </reaction>
    <physiologicalReaction direction="left-to-right" evidence="17">
        <dbReference type="Rhea" id="RHEA:35212"/>
    </physiologicalReaction>
</comment>
<evidence type="ECO:0000256" key="13">
    <source>
        <dbReference type="ARBA" id="ARBA00042015"/>
    </source>
</evidence>
<dbReference type="GO" id="GO:0005654">
    <property type="term" value="C:nucleoplasm"/>
    <property type="evidence" value="ECO:0007669"/>
    <property type="project" value="UniProtKB-SubCell"/>
</dbReference>
<dbReference type="InterPro" id="IPR015797">
    <property type="entry name" value="NUDIX_hydrolase-like_dom_sf"/>
</dbReference>
<dbReference type="VEuPathDB" id="VectorBase:RSAN_053516"/>
<dbReference type="EC" id="3.6.1.64" evidence="9"/>
<evidence type="ECO:0000256" key="6">
    <source>
        <dbReference type="ARBA" id="ARBA00023080"/>
    </source>
</evidence>
<evidence type="ECO:0000256" key="11">
    <source>
        <dbReference type="ARBA" id="ARBA00041450"/>
    </source>
</evidence>
<comment type="cofactor">
    <cofactor evidence="1">
        <name>Co(2+)</name>
        <dbReference type="ChEBI" id="CHEBI:48828"/>
    </cofactor>
</comment>
<dbReference type="GO" id="GO:1990003">
    <property type="term" value="F:IDP phosphatase activity"/>
    <property type="evidence" value="ECO:0007669"/>
    <property type="project" value="UniProtKB-EC"/>
</dbReference>
<dbReference type="Gene3D" id="3.90.79.10">
    <property type="entry name" value="Nucleoside Triphosphate Pyrophosphohydrolase"/>
    <property type="match status" value="1"/>
</dbReference>
<name>A0A9D4PM66_RHISA</name>
<evidence type="ECO:0000256" key="12">
    <source>
        <dbReference type="ARBA" id="ARBA00041656"/>
    </source>
</evidence>
<sequence length="221" mass="24377">MAKAEPEKYPLDLNVVQSLDLNKNGLEACTLSEALAAGYKNAAHAMLWAPTDTVVLRRYRQKATILAVVRYDGYLGFPGGLVDPGESPVQAVNRELREELNADASRISPTESDHVISFRHKERRFAYHFYALRLTAEELLATERDAIGSREHGNETLGILRVPLYSMADGVGGFPVLLAQRFAGCARQQLLYTIVRLGLLDEAAARTAIAQSEAAFSCKRK</sequence>
<comment type="similarity">
    <text evidence="8">Belongs to the Nudix hydrolase family. NUDT16 subfamily.</text>
</comment>
<evidence type="ECO:0000256" key="17">
    <source>
        <dbReference type="ARBA" id="ARBA00048945"/>
    </source>
</evidence>
<dbReference type="EMBL" id="JABSTV010001252">
    <property type="protein sequence ID" value="KAH7947275.1"/>
    <property type="molecule type" value="Genomic_DNA"/>
</dbReference>
<dbReference type="PANTHER" id="PTHR31699:SF1">
    <property type="entry name" value="U8 SNORNA-DECAPPING ENZYME"/>
    <property type="match status" value="1"/>
</dbReference>
<dbReference type="InterPro" id="IPR000086">
    <property type="entry name" value="NUDIX_hydrolase_dom"/>
</dbReference>
<evidence type="ECO:0000256" key="9">
    <source>
        <dbReference type="ARBA" id="ARBA00038899"/>
    </source>
</evidence>
<feature type="domain" description="Nudix hydrolase" evidence="18">
    <location>
        <begin position="47"/>
        <end position="184"/>
    </location>
</feature>
<proteinExistence type="inferred from homology"/>
<dbReference type="AlphaFoldDB" id="A0A9D4PM66"/>
<dbReference type="GO" id="GO:0016077">
    <property type="term" value="P:sno(s)RNA catabolic process"/>
    <property type="evidence" value="ECO:0007669"/>
    <property type="project" value="TreeGrafter"/>
</dbReference>
<comment type="caution">
    <text evidence="19">The sequence shown here is derived from an EMBL/GenBank/DDBJ whole genome shotgun (WGS) entry which is preliminary data.</text>
</comment>
<evidence type="ECO:0000256" key="15">
    <source>
        <dbReference type="ARBA" id="ARBA00047661"/>
    </source>
</evidence>
<evidence type="ECO:0000256" key="5">
    <source>
        <dbReference type="ARBA" id="ARBA00022884"/>
    </source>
</evidence>
<dbReference type="PANTHER" id="PTHR31699">
    <property type="entry name" value="NUDIX T16 FAMILY MEMBER"/>
    <property type="match status" value="1"/>
</dbReference>
<dbReference type="InterPro" id="IPR054754">
    <property type="entry name" value="NudT16"/>
</dbReference>
<evidence type="ECO:0000256" key="10">
    <source>
        <dbReference type="ARBA" id="ARBA00039871"/>
    </source>
</evidence>
<reference evidence="19" key="2">
    <citation type="submission" date="2021-09" db="EMBL/GenBank/DDBJ databases">
        <authorList>
            <person name="Jia N."/>
            <person name="Wang J."/>
            <person name="Shi W."/>
            <person name="Du L."/>
            <person name="Sun Y."/>
            <person name="Zhan W."/>
            <person name="Jiang J."/>
            <person name="Wang Q."/>
            <person name="Zhang B."/>
            <person name="Ji P."/>
            <person name="Sakyi L.B."/>
            <person name="Cui X."/>
            <person name="Yuan T."/>
            <person name="Jiang B."/>
            <person name="Yang W."/>
            <person name="Lam T.T.-Y."/>
            <person name="Chang Q."/>
            <person name="Ding S."/>
            <person name="Wang X."/>
            <person name="Zhu J."/>
            <person name="Ruan X."/>
            <person name="Zhao L."/>
            <person name="Wei J."/>
            <person name="Que T."/>
            <person name="Du C."/>
            <person name="Cheng J."/>
            <person name="Dai P."/>
            <person name="Han X."/>
            <person name="Huang E."/>
            <person name="Gao Y."/>
            <person name="Liu J."/>
            <person name="Shao H."/>
            <person name="Ye R."/>
            <person name="Li L."/>
            <person name="Wei W."/>
            <person name="Wang X."/>
            <person name="Wang C."/>
            <person name="Huo Q."/>
            <person name="Li W."/>
            <person name="Guo W."/>
            <person name="Chen H."/>
            <person name="Chen S."/>
            <person name="Zhou L."/>
            <person name="Zhou L."/>
            <person name="Ni X."/>
            <person name="Tian J."/>
            <person name="Zhou Y."/>
            <person name="Sheng Y."/>
            <person name="Liu T."/>
            <person name="Pan Y."/>
            <person name="Xia L."/>
            <person name="Li J."/>
            <person name="Zhao F."/>
            <person name="Cao W."/>
        </authorList>
    </citation>
    <scope>NUCLEOTIDE SEQUENCE</scope>
    <source>
        <strain evidence="19">Rsan-2018</strain>
        <tissue evidence="19">Larvae</tissue>
    </source>
</reference>
<keyword evidence="7" id="KW-0539">Nucleus</keyword>
<evidence type="ECO:0000313" key="20">
    <source>
        <dbReference type="Proteomes" id="UP000821837"/>
    </source>
</evidence>
<evidence type="ECO:0000256" key="7">
    <source>
        <dbReference type="ARBA" id="ARBA00023242"/>
    </source>
</evidence>
<dbReference type="GO" id="GO:0009117">
    <property type="term" value="P:nucleotide metabolic process"/>
    <property type="evidence" value="ECO:0007669"/>
    <property type="project" value="UniProtKB-KW"/>
</dbReference>
<dbReference type="SUPFAM" id="SSF55811">
    <property type="entry name" value="Nudix"/>
    <property type="match status" value="1"/>
</dbReference>
<organism evidence="19 20">
    <name type="scientific">Rhipicephalus sanguineus</name>
    <name type="common">Brown dog tick</name>
    <name type="synonym">Ixodes sanguineus</name>
    <dbReference type="NCBI Taxonomy" id="34632"/>
    <lineage>
        <taxon>Eukaryota</taxon>
        <taxon>Metazoa</taxon>
        <taxon>Ecdysozoa</taxon>
        <taxon>Arthropoda</taxon>
        <taxon>Chelicerata</taxon>
        <taxon>Arachnida</taxon>
        <taxon>Acari</taxon>
        <taxon>Parasitiformes</taxon>
        <taxon>Ixodida</taxon>
        <taxon>Ixodoidea</taxon>
        <taxon>Ixodidae</taxon>
        <taxon>Rhipicephalinae</taxon>
        <taxon>Rhipicephalus</taxon>
        <taxon>Rhipicephalus</taxon>
    </lineage>
</organism>